<evidence type="ECO:0000256" key="1">
    <source>
        <dbReference type="SAM" id="Phobius"/>
    </source>
</evidence>
<dbReference type="InterPro" id="IPR032508">
    <property type="entry name" value="FecR_C"/>
</dbReference>
<reference evidence="4" key="1">
    <citation type="submission" date="2020-02" db="EMBL/GenBank/DDBJ databases">
        <title>Flavobacterium sp. genome.</title>
        <authorList>
            <person name="Jung H.S."/>
            <person name="Baek J.H."/>
            <person name="Jeon C.O."/>
        </authorList>
    </citation>
    <scope>NUCLEOTIDE SEQUENCE</scope>
    <source>
        <strain evidence="4">SE-s28</strain>
    </source>
</reference>
<protein>
    <submittedName>
        <fullName evidence="4">DUF4974 domain-containing protein</fullName>
    </submittedName>
</protein>
<keyword evidence="1" id="KW-0812">Transmembrane</keyword>
<sequence>MESQHDLAKWLSGEMTDAERTAFEQSEGYATYDRIAKASAHLKAPDFNEDERLMEIYSSEKTIETPVRQLRPMRWIYAAAAILVISLGVFALYPTEKSVDAIAANGHQKQISLPDASVVTMNSGSEIKYDVASWDKHRKLTLDGEAFFKVAKGKRFDVVTSIGTISVIGTQFNVRERDNRLEVECFEGKVKVASGNNSILLTKGMIVVYENGKQVDAYPTSAGSPSWMRGELRFNSSKLRDIVSELERIYSIEITDNSRQSDVPFTGSLPADDLEKALQILCKTYNLNARTVQNKVVLSGNE</sequence>
<evidence type="ECO:0000313" key="4">
    <source>
        <dbReference type="EMBL" id="NMH29415.1"/>
    </source>
</evidence>
<dbReference type="Proteomes" id="UP000712080">
    <property type="component" value="Unassembled WGS sequence"/>
</dbReference>
<dbReference type="GO" id="GO:0016989">
    <property type="term" value="F:sigma factor antagonist activity"/>
    <property type="evidence" value="ECO:0007669"/>
    <property type="project" value="TreeGrafter"/>
</dbReference>
<dbReference type="InterPro" id="IPR012373">
    <property type="entry name" value="Ferrdict_sens_TM"/>
</dbReference>
<keyword evidence="5" id="KW-1185">Reference proteome</keyword>
<evidence type="ECO:0000259" key="3">
    <source>
        <dbReference type="Pfam" id="PF16344"/>
    </source>
</evidence>
<dbReference type="Gene3D" id="3.55.50.30">
    <property type="match status" value="1"/>
</dbReference>
<name>A0A972JIU3_9FLAO</name>
<keyword evidence="1" id="KW-0472">Membrane</keyword>
<keyword evidence="1" id="KW-1133">Transmembrane helix</keyword>
<dbReference type="Pfam" id="PF16344">
    <property type="entry name" value="FecR_C"/>
    <property type="match status" value="1"/>
</dbReference>
<dbReference type="EMBL" id="JAAMPU010000108">
    <property type="protein sequence ID" value="NMH29415.1"/>
    <property type="molecule type" value="Genomic_DNA"/>
</dbReference>
<evidence type="ECO:0000313" key="5">
    <source>
        <dbReference type="Proteomes" id="UP000712080"/>
    </source>
</evidence>
<gene>
    <name evidence="4" type="ORF">G6047_15355</name>
</gene>
<feature type="domain" description="Protein FecR C-terminal" evidence="3">
    <location>
        <begin position="232"/>
        <end position="296"/>
    </location>
</feature>
<dbReference type="Pfam" id="PF04773">
    <property type="entry name" value="FecR"/>
    <property type="match status" value="1"/>
</dbReference>
<proteinExistence type="predicted"/>
<dbReference type="RefSeq" id="WP_169528508.1">
    <property type="nucleotide sequence ID" value="NZ_JAAMPU010000108.1"/>
</dbReference>
<dbReference type="PANTHER" id="PTHR30273:SF2">
    <property type="entry name" value="PROTEIN FECR"/>
    <property type="match status" value="1"/>
</dbReference>
<dbReference type="AlphaFoldDB" id="A0A972JIU3"/>
<accession>A0A972JIU3</accession>
<organism evidence="4 5">
    <name type="scientific">Flavobacterium silvaticum</name>
    <dbReference type="NCBI Taxonomy" id="1852020"/>
    <lineage>
        <taxon>Bacteria</taxon>
        <taxon>Pseudomonadati</taxon>
        <taxon>Bacteroidota</taxon>
        <taxon>Flavobacteriia</taxon>
        <taxon>Flavobacteriales</taxon>
        <taxon>Flavobacteriaceae</taxon>
        <taxon>Flavobacterium</taxon>
    </lineage>
</organism>
<dbReference type="Gene3D" id="2.60.120.1440">
    <property type="match status" value="1"/>
</dbReference>
<dbReference type="PIRSF" id="PIRSF018266">
    <property type="entry name" value="FecR"/>
    <property type="match status" value="1"/>
</dbReference>
<feature type="transmembrane region" description="Helical" evidence="1">
    <location>
        <begin position="75"/>
        <end position="93"/>
    </location>
</feature>
<dbReference type="InterPro" id="IPR006860">
    <property type="entry name" value="FecR"/>
</dbReference>
<feature type="domain" description="FecR protein" evidence="2">
    <location>
        <begin position="104"/>
        <end position="191"/>
    </location>
</feature>
<comment type="caution">
    <text evidence="4">The sequence shown here is derived from an EMBL/GenBank/DDBJ whole genome shotgun (WGS) entry which is preliminary data.</text>
</comment>
<evidence type="ECO:0000259" key="2">
    <source>
        <dbReference type="Pfam" id="PF04773"/>
    </source>
</evidence>
<dbReference type="PANTHER" id="PTHR30273">
    <property type="entry name" value="PERIPLASMIC SIGNAL SENSOR AND SIGMA FACTOR ACTIVATOR FECR-RELATED"/>
    <property type="match status" value="1"/>
</dbReference>